<feature type="domain" description="Pre-rRNA-processing protein RIX1 N-terminal" evidence="6">
    <location>
        <begin position="2"/>
        <end position="70"/>
    </location>
</feature>
<reference evidence="7" key="1">
    <citation type="journal article" date="2023" name="Genome Biol. Evol.">
        <title>First Whole Genome Sequence and Flow Cytometry Genome Size Data for the Lichen-Forming Fungus Ramalina farinacea (Ascomycota).</title>
        <authorList>
            <person name="Llewellyn T."/>
            <person name="Mian S."/>
            <person name="Hill R."/>
            <person name="Leitch I.J."/>
            <person name="Gaya E."/>
        </authorList>
    </citation>
    <scope>NUCLEOTIDE SEQUENCE</scope>
    <source>
        <strain evidence="7">LIQ254RAFAR</strain>
    </source>
</reference>
<comment type="subcellular location">
    <subcellularLocation>
        <location evidence="1">Nucleus</location>
    </subcellularLocation>
</comment>
<name>A0AA43QSX6_9LECA</name>
<dbReference type="GO" id="GO:0005634">
    <property type="term" value="C:nucleus"/>
    <property type="evidence" value="ECO:0007669"/>
    <property type="project" value="UniProtKB-SubCell"/>
</dbReference>
<gene>
    <name evidence="7" type="ORF">OHK93_002826</name>
</gene>
<sequence>MTPVLPGFISNCLNLLKLPSDKDPRLLPARLNIVLQSFIELLPNFPNSFKPYLTPLRELIFPYLAPTATSAFPNQATGCSAFLTCKYARKLLVLTELVVDFDRDKYFETGLKDTILSLHRTADLVFRSVIEEWTPHPDLRQSYSTNFHSNGVEDHEVQDLQPQNLPLPGWRGIWAGLDRLDGILRTLQAYIATRRTKPSLYRIHGVLDALDRVMSAIAPANDESVRAKPGYTKDEREALFSRLPSLHVSAMRTYHLMALRFGVSLAPIIPLILLQMQWVFDHESMNLDVRQTSYDLISHFLSATRAGLALPHQASEGLLRVVQAACSDLDKVQRSADMDPFPVVTTAASKLLAIVLSTTSDTFLSMPLRAQIERIAILTKDRDILLAGAMNPPTKHGRAKSAPSILPFLARQAPAMPAVEALIRPQMPVIGQLSEPYAGESPKEDAEEITASPAPAANEGIAEPVATIVYEPALGPVVGDSEPGLVRFGGEQGSHSDSSDFEIPKLDTGFSSDDEDDDEDVAMTEG</sequence>
<dbReference type="InterPro" id="IPR016024">
    <property type="entry name" value="ARM-type_fold"/>
</dbReference>
<comment type="similarity">
    <text evidence="2">Belongs to the RIX1/PELP1 family.</text>
</comment>
<dbReference type="GO" id="GO:0006364">
    <property type="term" value="P:rRNA processing"/>
    <property type="evidence" value="ECO:0007669"/>
    <property type="project" value="TreeGrafter"/>
</dbReference>
<evidence type="ECO:0000256" key="3">
    <source>
        <dbReference type="ARBA" id="ARBA00021502"/>
    </source>
</evidence>
<feature type="compositionally biased region" description="Acidic residues" evidence="5">
    <location>
        <begin position="512"/>
        <end position="526"/>
    </location>
</feature>
<comment type="caution">
    <text evidence="7">The sequence shown here is derived from an EMBL/GenBank/DDBJ whole genome shotgun (WGS) entry which is preliminary data.</text>
</comment>
<dbReference type="Pfam" id="PF08167">
    <property type="entry name" value="RIX1"/>
    <property type="match status" value="1"/>
</dbReference>
<evidence type="ECO:0000256" key="5">
    <source>
        <dbReference type="SAM" id="MobiDB-lite"/>
    </source>
</evidence>
<accession>A0AA43QSX6</accession>
<feature type="region of interest" description="Disordered" evidence="5">
    <location>
        <begin position="480"/>
        <end position="526"/>
    </location>
</feature>
<dbReference type="InterPro" id="IPR012583">
    <property type="entry name" value="RIX1_N"/>
</dbReference>
<dbReference type="PANTHER" id="PTHR34105">
    <property type="entry name" value="PROLINE-, GLUTAMIC ACID- AND LEUCINE-RICH PROTEIN 1"/>
    <property type="match status" value="1"/>
</dbReference>
<keyword evidence="8" id="KW-1185">Reference proteome</keyword>
<dbReference type="EMBL" id="JAPUFD010000015">
    <property type="protein sequence ID" value="MDI1491617.1"/>
    <property type="molecule type" value="Genomic_DNA"/>
</dbReference>
<organism evidence="7 8">
    <name type="scientific">Ramalina farinacea</name>
    <dbReference type="NCBI Taxonomy" id="258253"/>
    <lineage>
        <taxon>Eukaryota</taxon>
        <taxon>Fungi</taxon>
        <taxon>Dikarya</taxon>
        <taxon>Ascomycota</taxon>
        <taxon>Pezizomycotina</taxon>
        <taxon>Lecanoromycetes</taxon>
        <taxon>OSLEUM clade</taxon>
        <taxon>Lecanoromycetidae</taxon>
        <taxon>Lecanorales</taxon>
        <taxon>Lecanorineae</taxon>
        <taxon>Ramalinaceae</taxon>
        <taxon>Ramalina</taxon>
    </lineage>
</organism>
<evidence type="ECO:0000313" key="7">
    <source>
        <dbReference type="EMBL" id="MDI1491617.1"/>
    </source>
</evidence>
<evidence type="ECO:0000313" key="8">
    <source>
        <dbReference type="Proteomes" id="UP001161017"/>
    </source>
</evidence>
<proteinExistence type="inferred from homology"/>
<keyword evidence="4" id="KW-0539">Nucleus</keyword>
<dbReference type="Proteomes" id="UP001161017">
    <property type="component" value="Unassembled WGS sequence"/>
</dbReference>
<dbReference type="PANTHER" id="PTHR34105:SF1">
    <property type="entry name" value="PROLINE-, GLUTAMIC ACID- AND LEUCINE-RICH PROTEIN 1"/>
    <property type="match status" value="1"/>
</dbReference>
<evidence type="ECO:0000256" key="1">
    <source>
        <dbReference type="ARBA" id="ARBA00004123"/>
    </source>
</evidence>
<evidence type="ECO:0000256" key="4">
    <source>
        <dbReference type="ARBA" id="ARBA00023242"/>
    </source>
</evidence>
<protein>
    <recommendedName>
        <fullName evidence="3">Pre-rRNA-processing protein RIX1</fullName>
    </recommendedName>
</protein>
<feature type="region of interest" description="Disordered" evidence="5">
    <location>
        <begin position="433"/>
        <end position="458"/>
    </location>
</feature>
<dbReference type="SUPFAM" id="SSF48371">
    <property type="entry name" value="ARM repeat"/>
    <property type="match status" value="1"/>
</dbReference>
<evidence type="ECO:0000259" key="6">
    <source>
        <dbReference type="Pfam" id="PF08167"/>
    </source>
</evidence>
<evidence type="ECO:0000256" key="2">
    <source>
        <dbReference type="ARBA" id="ARBA00010511"/>
    </source>
</evidence>
<dbReference type="AlphaFoldDB" id="A0AA43QSX6"/>